<reference evidence="2 3" key="1">
    <citation type="submission" date="2018-09" db="EMBL/GenBank/DDBJ databases">
        <authorList>
            <person name="Tagini F."/>
        </authorList>
    </citation>
    <scope>NUCLEOTIDE SEQUENCE [LARGE SCALE GENOMIC DNA]</scope>
    <source>
        <strain evidence="2 3">MK136</strain>
    </source>
</reference>
<feature type="region of interest" description="Disordered" evidence="1">
    <location>
        <begin position="59"/>
        <end position="78"/>
    </location>
</feature>
<name>A0A498Q3K5_9MYCO</name>
<dbReference type="RefSeq" id="WP_244603977.1">
    <property type="nucleotide sequence ID" value="NZ_UPHP01000091.1"/>
</dbReference>
<accession>A0A498Q3K5</accession>
<proteinExistence type="predicted"/>
<sequence length="164" mass="17546">MDRGLVFKLAIPAGDMHARLTMAGMITTRVIGVGEYQISTEEAGVINARYISFGSAQSGSARSGGGIGSGRATGDTSNGFPGDYRVQYFDAAGELTGDLDLRIQRTGASYRLTWRHRSHIVSLPAAVGEVVFEGIGFANGERSMAIAYWMAERVSAAIERRPLL</sequence>
<gene>
    <name evidence="2" type="ORF">LAUMK136_03485</name>
</gene>
<organism evidence="2 3">
    <name type="scientific">Mycobacterium attenuatum</name>
    <dbReference type="NCBI Taxonomy" id="2341086"/>
    <lineage>
        <taxon>Bacteria</taxon>
        <taxon>Bacillati</taxon>
        <taxon>Actinomycetota</taxon>
        <taxon>Actinomycetes</taxon>
        <taxon>Mycobacteriales</taxon>
        <taxon>Mycobacteriaceae</taxon>
        <taxon>Mycobacterium</taxon>
    </lineage>
</organism>
<feature type="compositionally biased region" description="Gly residues" evidence="1">
    <location>
        <begin position="62"/>
        <end position="71"/>
    </location>
</feature>
<dbReference type="EMBL" id="UPHP01000091">
    <property type="protein sequence ID" value="VBA40376.1"/>
    <property type="molecule type" value="Genomic_DNA"/>
</dbReference>
<dbReference type="AlphaFoldDB" id="A0A498Q3K5"/>
<protein>
    <submittedName>
        <fullName evidence="2">Uncharacterized protein</fullName>
    </submittedName>
</protein>
<evidence type="ECO:0000313" key="2">
    <source>
        <dbReference type="EMBL" id="VBA40376.1"/>
    </source>
</evidence>
<evidence type="ECO:0000256" key="1">
    <source>
        <dbReference type="SAM" id="MobiDB-lite"/>
    </source>
</evidence>
<keyword evidence="3" id="KW-1185">Reference proteome</keyword>
<evidence type="ECO:0000313" key="3">
    <source>
        <dbReference type="Proteomes" id="UP000273307"/>
    </source>
</evidence>
<dbReference type="Proteomes" id="UP000273307">
    <property type="component" value="Unassembled WGS sequence"/>
</dbReference>